<organism evidence="7 8">
    <name type="scientific">Elasticomyces elasticus</name>
    <dbReference type="NCBI Taxonomy" id="574655"/>
    <lineage>
        <taxon>Eukaryota</taxon>
        <taxon>Fungi</taxon>
        <taxon>Dikarya</taxon>
        <taxon>Ascomycota</taxon>
        <taxon>Pezizomycotina</taxon>
        <taxon>Dothideomycetes</taxon>
        <taxon>Dothideomycetidae</taxon>
        <taxon>Mycosphaerellales</taxon>
        <taxon>Teratosphaeriaceae</taxon>
        <taxon>Elasticomyces</taxon>
    </lineage>
</organism>
<evidence type="ECO:0000256" key="3">
    <source>
        <dbReference type="ARBA" id="ARBA00023002"/>
    </source>
</evidence>
<dbReference type="InterPro" id="IPR002401">
    <property type="entry name" value="Cyt_P450_E_grp-I"/>
</dbReference>
<keyword evidence="2" id="KW-0479">Metal-binding</keyword>
<evidence type="ECO:0000313" key="7">
    <source>
        <dbReference type="EMBL" id="KAK5697226.1"/>
    </source>
</evidence>
<dbReference type="PRINTS" id="PR00463">
    <property type="entry name" value="EP450I"/>
</dbReference>
<dbReference type="GO" id="GO:0020037">
    <property type="term" value="F:heme binding"/>
    <property type="evidence" value="ECO:0007669"/>
    <property type="project" value="InterPro"/>
</dbReference>
<accession>A0AAN7VPM2</accession>
<proteinExistence type="inferred from homology"/>
<comment type="caution">
    <text evidence="7">The sequence shown here is derived from an EMBL/GenBank/DDBJ whole genome shotgun (WGS) entry which is preliminary data.</text>
</comment>
<dbReference type="GO" id="GO:0005506">
    <property type="term" value="F:iron ion binding"/>
    <property type="evidence" value="ECO:0007669"/>
    <property type="project" value="InterPro"/>
</dbReference>
<gene>
    <name evidence="7" type="ORF">LTR97_007361</name>
</gene>
<evidence type="ECO:0000256" key="6">
    <source>
        <dbReference type="SAM" id="Phobius"/>
    </source>
</evidence>
<evidence type="ECO:0000313" key="8">
    <source>
        <dbReference type="Proteomes" id="UP001310594"/>
    </source>
</evidence>
<dbReference type="InterPro" id="IPR001128">
    <property type="entry name" value="Cyt_P450"/>
</dbReference>
<feature type="transmembrane region" description="Helical" evidence="6">
    <location>
        <begin position="20"/>
        <end position="39"/>
    </location>
</feature>
<protein>
    <submittedName>
        <fullName evidence="7">Uncharacterized protein</fullName>
    </submittedName>
</protein>
<dbReference type="Pfam" id="PF00067">
    <property type="entry name" value="p450"/>
    <property type="match status" value="1"/>
</dbReference>
<dbReference type="GO" id="GO:0004497">
    <property type="term" value="F:monooxygenase activity"/>
    <property type="evidence" value="ECO:0007669"/>
    <property type="project" value="UniProtKB-KW"/>
</dbReference>
<keyword evidence="3" id="KW-0560">Oxidoreductase</keyword>
<dbReference type="PANTHER" id="PTHR46300">
    <property type="entry name" value="P450, PUTATIVE (EUROFUNG)-RELATED-RELATED"/>
    <property type="match status" value="1"/>
</dbReference>
<dbReference type="Gene3D" id="1.10.630.10">
    <property type="entry name" value="Cytochrome P450"/>
    <property type="match status" value="1"/>
</dbReference>
<keyword evidence="5" id="KW-0503">Monooxygenase</keyword>
<evidence type="ECO:0000256" key="2">
    <source>
        <dbReference type="ARBA" id="ARBA00022723"/>
    </source>
</evidence>
<evidence type="ECO:0000256" key="1">
    <source>
        <dbReference type="ARBA" id="ARBA00010617"/>
    </source>
</evidence>
<dbReference type="AlphaFoldDB" id="A0AAN7VPM2"/>
<keyword evidence="6" id="KW-1133">Transmembrane helix</keyword>
<dbReference type="PANTHER" id="PTHR46300:SF2">
    <property type="entry name" value="CYTOCHROME P450 MONOOXYGENASE ALNH-RELATED"/>
    <property type="match status" value="1"/>
</dbReference>
<evidence type="ECO:0000256" key="4">
    <source>
        <dbReference type="ARBA" id="ARBA00023004"/>
    </source>
</evidence>
<dbReference type="EMBL" id="JAVRQU010000011">
    <property type="protein sequence ID" value="KAK5697226.1"/>
    <property type="molecule type" value="Genomic_DNA"/>
</dbReference>
<sequence>MLARLDEIARAWVRSSPLQLLGASLVVLGLVALVALVAFHRLLRPVDHAPSPAGKKWKLPPGPFGYPIIGNLLLYQKGTIAVRCIQTVVLKHHADLSQAHEIAKFGEMTTTHLGSKLWVVLNSNRLVSELYGKKGSVTNGRPPYPMVSDAISEGRRSVLLPANGWSERRRVMHQLLSGSAMANYQEYQVEESNNLLSSYLESPQHWYTHHRVYSNSVIHRIAFGEKPNPNDDIKAVTQAQFDFLMNAPPYNLWDCFPELARLPKFLQPWRGKFAAMGQATNDAYSSYWAPIQRSIEQGKSPQSFARDLVFNEAKFTGSEKDKMFLAMQLVEAGSDTTRLALNIFVLTSVTNTKHFLRARTEIDRVCGNKGERLPGFDDEKDLPYINAFVKEMLRWRRIFDWTPEHMLTEDLEFEGYFFPKGTNFVINHASIANDPAAYEDPQSFRPERWLDGRETEIMGGSWQFGGGRRREPFDEKDIRHFTLEEPFPIAVTSRGEAWAKLIGA</sequence>
<dbReference type="SUPFAM" id="SSF48264">
    <property type="entry name" value="Cytochrome P450"/>
    <property type="match status" value="1"/>
</dbReference>
<name>A0AAN7VPM2_9PEZI</name>
<keyword evidence="4" id="KW-0408">Iron</keyword>
<dbReference type="InterPro" id="IPR050364">
    <property type="entry name" value="Cytochrome_P450_fung"/>
</dbReference>
<comment type="similarity">
    <text evidence="1">Belongs to the cytochrome P450 family.</text>
</comment>
<dbReference type="GO" id="GO:0016705">
    <property type="term" value="F:oxidoreductase activity, acting on paired donors, with incorporation or reduction of molecular oxygen"/>
    <property type="evidence" value="ECO:0007669"/>
    <property type="project" value="InterPro"/>
</dbReference>
<reference evidence="7" key="1">
    <citation type="submission" date="2023-08" db="EMBL/GenBank/DDBJ databases">
        <title>Black Yeasts Isolated from many extreme environments.</title>
        <authorList>
            <person name="Coleine C."/>
            <person name="Stajich J.E."/>
            <person name="Selbmann L."/>
        </authorList>
    </citation>
    <scope>NUCLEOTIDE SEQUENCE</scope>
    <source>
        <strain evidence="7">CCFEE 5810</strain>
    </source>
</reference>
<dbReference type="Proteomes" id="UP001310594">
    <property type="component" value="Unassembled WGS sequence"/>
</dbReference>
<keyword evidence="6" id="KW-0472">Membrane</keyword>
<dbReference type="InterPro" id="IPR036396">
    <property type="entry name" value="Cyt_P450_sf"/>
</dbReference>
<keyword evidence="6" id="KW-0812">Transmembrane</keyword>
<evidence type="ECO:0000256" key="5">
    <source>
        <dbReference type="ARBA" id="ARBA00023033"/>
    </source>
</evidence>